<gene>
    <name evidence="2" type="ORF">HPP92_007632</name>
</gene>
<evidence type="ECO:0000256" key="1">
    <source>
        <dbReference type="SAM" id="Phobius"/>
    </source>
</evidence>
<dbReference type="Pfam" id="PF05608">
    <property type="entry name" value="RTE1"/>
    <property type="match status" value="1"/>
</dbReference>
<comment type="caution">
    <text evidence="2">The sequence shown here is derived from an EMBL/GenBank/DDBJ whole genome shotgun (WGS) entry which is preliminary data.</text>
</comment>
<evidence type="ECO:0000313" key="3">
    <source>
        <dbReference type="Proteomes" id="UP000636800"/>
    </source>
</evidence>
<dbReference type="OrthoDB" id="1933281at2759"/>
<proteinExistence type="predicted"/>
<keyword evidence="1" id="KW-0472">Membrane</keyword>
<reference evidence="2 3" key="1">
    <citation type="journal article" date="2020" name="Nat. Food">
        <title>A phased Vanilla planifolia genome enables genetic improvement of flavour and production.</title>
        <authorList>
            <person name="Hasing T."/>
            <person name="Tang H."/>
            <person name="Brym M."/>
            <person name="Khazi F."/>
            <person name="Huang T."/>
            <person name="Chambers A.H."/>
        </authorList>
    </citation>
    <scope>NUCLEOTIDE SEQUENCE [LARGE SCALE GENOMIC DNA]</scope>
    <source>
        <tissue evidence="2">Leaf</tissue>
    </source>
</reference>
<dbReference type="EMBL" id="JADCNL010000003">
    <property type="protein sequence ID" value="KAG0488821.1"/>
    <property type="molecule type" value="Genomic_DNA"/>
</dbReference>
<organism evidence="2 3">
    <name type="scientific">Vanilla planifolia</name>
    <name type="common">Vanilla</name>
    <dbReference type="NCBI Taxonomy" id="51239"/>
    <lineage>
        <taxon>Eukaryota</taxon>
        <taxon>Viridiplantae</taxon>
        <taxon>Streptophyta</taxon>
        <taxon>Embryophyta</taxon>
        <taxon>Tracheophyta</taxon>
        <taxon>Spermatophyta</taxon>
        <taxon>Magnoliopsida</taxon>
        <taxon>Liliopsida</taxon>
        <taxon>Asparagales</taxon>
        <taxon>Orchidaceae</taxon>
        <taxon>Vanilloideae</taxon>
        <taxon>Vanilleae</taxon>
        <taxon>Vanilla</taxon>
    </lineage>
</organism>
<dbReference type="GO" id="GO:0005794">
    <property type="term" value="C:Golgi apparatus"/>
    <property type="evidence" value="ECO:0007669"/>
    <property type="project" value="TreeGrafter"/>
</dbReference>
<dbReference type="GO" id="GO:0005783">
    <property type="term" value="C:endoplasmic reticulum"/>
    <property type="evidence" value="ECO:0007669"/>
    <property type="project" value="TreeGrafter"/>
</dbReference>
<feature type="transmembrane region" description="Helical" evidence="1">
    <location>
        <begin position="225"/>
        <end position="243"/>
    </location>
</feature>
<evidence type="ECO:0000313" key="2">
    <source>
        <dbReference type="EMBL" id="KAG0488821.1"/>
    </source>
</evidence>
<dbReference type="InterPro" id="IPR008496">
    <property type="entry name" value="TMEM222/RTE1"/>
</dbReference>
<name>A0A835RGS9_VANPL</name>
<dbReference type="GO" id="GO:0010104">
    <property type="term" value="P:regulation of ethylene-activated signaling pathway"/>
    <property type="evidence" value="ECO:0007669"/>
    <property type="project" value="TreeGrafter"/>
</dbReference>
<protein>
    <submittedName>
        <fullName evidence="2">Uncharacterized protein</fullName>
    </submittedName>
</protein>
<sequence>MLASRLVATELISFMEHKAAKVDGSAKFDSGMLRDLWPLDEVNPKKSRFPCCIVWAPLPVVSWLAPYIGHVGICREDGAVLDFAGSNFVNVDNFEYGAVAKYLQLDRKKCCFPPNLSSHTCHQSHQHVEHGSAISWDDALDVVTKQYHHKSYNLFTCNCHCFVANCLNRLAYDGRLDWNVLNLAVLILWKGRWVDGMSVFRSFCPFAVVFCIGMLMAGWPFLIGLASFSFVLIMWFFITTYCMKSYLD</sequence>
<keyword evidence="3" id="KW-1185">Reference proteome</keyword>
<keyword evidence="1" id="KW-1133">Transmembrane helix</keyword>
<accession>A0A835RGS9</accession>
<dbReference type="PANTHER" id="PTHR20921">
    <property type="entry name" value="TRANSMEMBRANE PROTEIN 222"/>
    <property type="match status" value="1"/>
</dbReference>
<dbReference type="PANTHER" id="PTHR20921:SF7">
    <property type="entry name" value="PROTEIN REVERSION-TO-ETHYLENE SENSITIVITY1"/>
    <property type="match status" value="1"/>
</dbReference>
<keyword evidence="1" id="KW-0812">Transmembrane</keyword>
<dbReference type="GO" id="GO:0009723">
    <property type="term" value="P:response to ethylene"/>
    <property type="evidence" value="ECO:0007669"/>
    <property type="project" value="TreeGrafter"/>
</dbReference>
<dbReference type="AlphaFoldDB" id="A0A835RGS9"/>
<dbReference type="Proteomes" id="UP000636800">
    <property type="component" value="Chromosome 3"/>
</dbReference>